<feature type="compositionally biased region" description="Basic and acidic residues" evidence="1">
    <location>
        <begin position="119"/>
        <end position="131"/>
    </location>
</feature>
<evidence type="ECO:0000256" key="1">
    <source>
        <dbReference type="SAM" id="MobiDB-lite"/>
    </source>
</evidence>
<evidence type="ECO:0000313" key="3">
    <source>
        <dbReference type="EMBL" id="KAF0312624.1"/>
    </source>
</evidence>
<feature type="region of interest" description="Disordered" evidence="1">
    <location>
        <begin position="1"/>
        <end position="208"/>
    </location>
</feature>
<dbReference type="EMBL" id="VIIS01000151">
    <property type="protein sequence ID" value="KAF0312624.1"/>
    <property type="molecule type" value="Genomic_DNA"/>
</dbReference>
<evidence type="ECO:0000313" key="4">
    <source>
        <dbReference type="Proteomes" id="UP000440578"/>
    </source>
</evidence>
<evidence type="ECO:0000259" key="2">
    <source>
        <dbReference type="Pfam" id="PF05902"/>
    </source>
</evidence>
<dbReference type="InterPro" id="IPR008379">
    <property type="entry name" value="Band_4.1_C"/>
</dbReference>
<dbReference type="Pfam" id="PF05902">
    <property type="entry name" value="4_1_CTD"/>
    <property type="match status" value="1"/>
</dbReference>
<dbReference type="AlphaFoldDB" id="A0A6A4X9G5"/>
<proteinExistence type="predicted"/>
<comment type="caution">
    <text evidence="3">The sequence shown here is derived from an EMBL/GenBank/DDBJ whole genome shotgun (WGS) entry which is preliminary data.</text>
</comment>
<dbReference type="GO" id="GO:0005856">
    <property type="term" value="C:cytoskeleton"/>
    <property type="evidence" value="ECO:0007669"/>
    <property type="project" value="InterPro"/>
</dbReference>
<keyword evidence="4" id="KW-1185">Reference proteome</keyword>
<protein>
    <submittedName>
        <fullName evidence="3">Protein 4.1</fullName>
    </submittedName>
</protein>
<sequence>MQTDSDRTGRARSPTGGRDFQYDTPGALGPVHVEMGAAERAARPSSVSPTGRPAGAFSYTPGLRADSPELAGAREALVHSENPRAAEAAAGGEPQPGPSRRGGSLTKFGTKRLSTGDSETPKAEAGAEKRAKVGGRPADAAVDLDSTLESDQVLRPPLVPAAGPGDPPPASKVDGCDPIVRTEAVKYGPGGVGGGAPASPPASAEPLVTTETRKYTASSVAESRLVQRAPAVRSSDLVDHDAALRRAIQEATDMNPDMTVEKIEIQQHTASSLR</sequence>
<gene>
    <name evidence="3" type="primary">cora</name>
    <name evidence="3" type="ORF">FJT64_016633</name>
</gene>
<name>A0A6A4X9G5_AMPAM</name>
<accession>A0A6A4X9G5</accession>
<reference evidence="3 4" key="1">
    <citation type="submission" date="2019-07" db="EMBL/GenBank/DDBJ databases">
        <title>Draft genome assembly of a fouling barnacle, Amphibalanus amphitrite (Darwin, 1854): The first reference genome for Thecostraca.</title>
        <authorList>
            <person name="Kim W."/>
        </authorList>
    </citation>
    <scope>NUCLEOTIDE SEQUENCE [LARGE SCALE GENOMIC DNA]</scope>
    <source>
        <strain evidence="3">SNU_AA5</strain>
        <tissue evidence="3">Soma without cirri and trophi</tissue>
    </source>
</reference>
<organism evidence="3 4">
    <name type="scientific">Amphibalanus amphitrite</name>
    <name type="common">Striped barnacle</name>
    <name type="synonym">Balanus amphitrite</name>
    <dbReference type="NCBI Taxonomy" id="1232801"/>
    <lineage>
        <taxon>Eukaryota</taxon>
        <taxon>Metazoa</taxon>
        <taxon>Ecdysozoa</taxon>
        <taxon>Arthropoda</taxon>
        <taxon>Crustacea</taxon>
        <taxon>Multicrustacea</taxon>
        <taxon>Cirripedia</taxon>
        <taxon>Thoracica</taxon>
        <taxon>Thoracicalcarea</taxon>
        <taxon>Balanomorpha</taxon>
        <taxon>Balanoidea</taxon>
        <taxon>Balanidae</taxon>
        <taxon>Amphibalaninae</taxon>
        <taxon>Amphibalanus</taxon>
    </lineage>
</organism>
<dbReference type="GO" id="GO:0003779">
    <property type="term" value="F:actin binding"/>
    <property type="evidence" value="ECO:0007669"/>
    <property type="project" value="InterPro"/>
</dbReference>
<dbReference type="OrthoDB" id="6589456at2759"/>
<feature type="domain" description="Band 4.1 C-terminal" evidence="2">
    <location>
        <begin position="208"/>
        <end position="268"/>
    </location>
</feature>
<dbReference type="GO" id="GO:0005198">
    <property type="term" value="F:structural molecule activity"/>
    <property type="evidence" value="ECO:0007669"/>
    <property type="project" value="InterPro"/>
</dbReference>
<dbReference type="Proteomes" id="UP000440578">
    <property type="component" value="Unassembled WGS sequence"/>
</dbReference>